<feature type="compositionally biased region" description="Basic and acidic residues" evidence="17">
    <location>
        <begin position="828"/>
        <end position="840"/>
    </location>
</feature>
<keyword evidence="4 15" id="KW-0813">Transport</keyword>
<comment type="caution">
    <text evidence="20">The sequence shown here is derived from an EMBL/GenBank/DDBJ whole genome shotgun (WGS) entry which is preliminary data.</text>
</comment>
<comment type="subcellular location">
    <subcellularLocation>
        <location evidence="1">Membrane</location>
        <topology evidence="1">Multi-pass membrane protein</topology>
    </subcellularLocation>
</comment>
<comment type="function">
    <text evidence="14">Glutamate-gated receptor that probably acts as a non-selective cation channel. May be involved in light-signal transduction and calcium homeostasis via the regulation of calcium influx into cells.</text>
</comment>
<dbReference type="EMBL" id="QPKB01000005">
    <property type="protein sequence ID" value="RWR84265.1"/>
    <property type="molecule type" value="Genomic_DNA"/>
</dbReference>
<dbReference type="SMART" id="SM00079">
    <property type="entry name" value="PBPe"/>
    <property type="match status" value="1"/>
</dbReference>
<evidence type="ECO:0000256" key="17">
    <source>
        <dbReference type="SAM" id="MobiDB-lite"/>
    </source>
</evidence>
<dbReference type="PANTHER" id="PTHR34836">
    <property type="entry name" value="OS06G0188250 PROTEIN"/>
    <property type="match status" value="1"/>
</dbReference>
<evidence type="ECO:0000256" key="3">
    <source>
        <dbReference type="ARBA" id="ARBA00011095"/>
    </source>
</evidence>
<dbReference type="InterPro" id="IPR017103">
    <property type="entry name" value="Iontropic_Glu_rcpt_pln"/>
</dbReference>
<evidence type="ECO:0000256" key="16">
    <source>
        <dbReference type="PIRSR" id="PIRSR037090-50"/>
    </source>
</evidence>
<name>A0A443P0F1_9MAGN</name>
<dbReference type="OrthoDB" id="5984008at2759"/>
<evidence type="ECO:0000256" key="12">
    <source>
        <dbReference type="ARBA" id="ARBA00023286"/>
    </source>
</evidence>
<dbReference type="InterPro" id="IPR019594">
    <property type="entry name" value="Glu/Gly-bd"/>
</dbReference>
<evidence type="ECO:0000256" key="18">
    <source>
        <dbReference type="SAM" id="Phobius"/>
    </source>
</evidence>
<evidence type="ECO:0000259" key="19">
    <source>
        <dbReference type="SMART" id="SM00079"/>
    </source>
</evidence>
<evidence type="ECO:0000256" key="6">
    <source>
        <dbReference type="ARBA" id="ARBA00022729"/>
    </source>
</evidence>
<dbReference type="SUPFAM" id="SSF53850">
    <property type="entry name" value="Periplasmic binding protein-like II"/>
    <property type="match status" value="1"/>
</dbReference>
<evidence type="ECO:0000256" key="2">
    <source>
        <dbReference type="ARBA" id="ARBA00008685"/>
    </source>
</evidence>
<protein>
    <recommendedName>
        <fullName evidence="15">Glutamate receptor</fullName>
    </recommendedName>
</protein>
<dbReference type="Gene3D" id="1.10.287.70">
    <property type="match status" value="1"/>
</dbReference>
<keyword evidence="12 15" id="KW-1071">Ligand-gated ion channel</keyword>
<keyword evidence="21" id="KW-1185">Reference proteome</keyword>
<organism evidence="20 21">
    <name type="scientific">Cinnamomum micranthum f. kanehirae</name>
    <dbReference type="NCBI Taxonomy" id="337451"/>
    <lineage>
        <taxon>Eukaryota</taxon>
        <taxon>Viridiplantae</taxon>
        <taxon>Streptophyta</taxon>
        <taxon>Embryophyta</taxon>
        <taxon>Tracheophyta</taxon>
        <taxon>Spermatophyta</taxon>
        <taxon>Magnoliopsida</taxon>
        <taxon>Magnoliidae</taxon>
        <taxon>Laurales</taxon>
        <taxon>Lauraceae</taxon>
        <taxon>Cinnamomum</taxon>
    </lineage>
</organism>
<accession>A0A443P0F1</accession>
<keyword evidence="9 15" id="KW-0472">Membrane</keyword>
<dbReference type="InterPro" id="IPR028082">
    <property type="entry name" value="Peripla_BP_I"/>
</dbReference>
<dbReference type="Pfam" id="PF10613">
    <property type="entry name" value="Lig_chan-Glu_bd"/>
    <property type="match status" value="1"/>
</dbReference>
<proteinExistence type="inferred from homology"/>
<dbReference type="CDD" id="cd13686">
    <property type="entry name" value="GluR_Plant"/>
    <property type="match status" value="1"/>
</dbReference>
<feature type="domain" description="Ionotropic glutamate receptor C-terminal" evidence="19">
    <location>
        <begin position="372"/>
        <end position="725"/>
    </location>
</feature>
<keyword evidence="13 15" id="KW-0407">Ion channel</keyword>
<evidence type="ECO:0000256" key="9">
    <source>
        <dbReference type="ARBA" id="ARBA00023136"/>
    </source>
</evidence>
<dbReference type="SUPFAM" id="SSF53822">
    <property type="entry name" value="Periplasmic binding protein-like I"/>
    <property type="match status" value="1"/>
</dbReference>
<evidence type="ECO:0000313" key="21">
    <source>
        <dbReference type="Proteomes" id="UP000283530"/>
    </source>
</evidence>
<dbReference type="FunFam" id="3.40.190.10:FF:000103">
    <property type="entry name" value="Glutamate receptor"/>
    <property type="match status" value="1"/>
</dbReference>
<evidence type="ECO:0000256" key="14">
    <source>
        <dbReference type="ARBA" id="ARBA00049638"/>
    </source>
</evidence>
<dbReference type="Pfam" id="PF01094">
    <property type="entry name" value="ANF_receptor"/>
    <property type="match status" value="1"/>
</dbReference>
<keyword evidence="7 18" id="KW-1133">Transmembrane helix</keyword>
<evidence type="ECO:0000256" key="5">
    <source>
        <dbReference type="ARBA" id="ARBA00022692"/>
    </source>
</evidence>
<keyword evidence="16" id="KW-1015">Disulfide bond</keyword>
<evidence type="ECO:0000256" key="7">
    <source>
        <dbReference type="ARBA" id="ARBA00022989"/>
    </source>
</evidence>
<feature type="transmembrane region" description="Helical" evidence="18">
    <location>
        <begin position="535"/>
        <end position="553"/>
    </location>
</feature>
<keyword evidence="5 18" id="KW-0812">Transmembrane</keyword>
<reference evidence="20 21" key="1">
    <citation type="journal article" date="2019" name="Nat. Plants">
        <title>Stout camphor tree genome fills gaps in understanding of flowering plant genome evolution.</title>
        <authorList>
            <person name="Chaw S.M."/>
            <person name="Liu Y.C."/>
            <person name="Wu Y.W."/>
            <person name="Wang H.Y."/>
            <person name="Lin C.I."/>
            <person name="Wu C.S."/>
            <person name="Ke H.M."/>
            <person name="Chang L.Y."/>
            <person name="Hsu C.Y."/>
            <person name="Yang H.T."/>
            <person name="Sudianto E."/>
            <person name="Hsu M.H."/>
            <person name="Wu K.P."/>
            <person name="Wang L.N."/>
            <person name="Leebens-Mack J.H."/>
            <person name="Tsai I.J."/>
        </authorList>
    </citation>
    <scope>NUCLEOTIDE SEQUENCE [LARGE SCALE GENOMIC DNA]</scope>
    <source>
        <strain evidence="21">cv. Chaw 1501</strain>
        <tissue evidence="20">Young leaves</tissue>
    </source>
</reference>
<feature type="transmembrane region" description="Helical" evidence="18">
    <location>
        <begin position="565"/>
        <end position="583"/>
    </location>
</feature>
<feature type="region of interest" description="Disordered" evidence="17">
    <location>
        <begin position="780"/>
        <end position="870"/>
    </location>
</feature>
<evidence type="ECO:0000256" key="4">
    <source>
        <dbReference type="ARBA" id="ARBA00022448"/>
    </source>
</evidence>
<comment type="subunit">
    <text evidence="3">May form heteromers.</text>
</comment>
<sequence>MNGSKVQALIVQHTSEQSEFLAYMGEEAHIPIISFSAVSSFLSSSQVSFYYQKKVSSFVRMAQNDNTQAAAIAALVHAFGWREVVIIHDDSDSGIVLIPYLADAFQEKDVKVRQSLVLQTTKSSINNTLHKITTQIGTRVFIVHLPFSLSKEFFMNIHEAGMMEKDYVWIITSELTNRLCYMNSSILNTMQGVLGVQTFVPESERLDDLKVRWKQWFRRRFPDIEILDLDAYSLWAYDTVWLLAMAAEKTSFQFNENFNSPSSQNLMGLLGLDVSTKGENYLKSILGTKLQGLTGDIHLVGGQLQSTDFQIVNVLGNGWRVIGYWTPKAGLSRSRSSKDLEKNYSANADDLDAIIWPGGSATTPKGWVFGRKLKIGVPVKTGFSEFIKVDIDPNDNKPVARGFCIEVFEKVMSMDYLHYPVLLEYIEFDNGHEGEPGYYDDLIYQVHLKKYDAVVGDTTIIANRSIYVDFTQPYAERGVSMIVPIQFDYVTKSWWWYTRPFKWNLWLAIFLLCGAKGFLVWLFERSDNNEFGGEGYQQLGIIFHFSFSLLVFAQREKLKTNYSRVLVVVWTLLVFLIVTSYNANLTAMLTVEKLQPAITDMNSLIRNGDYVGYPNSSFLLEHLKHMGFSEEKLRPYVTVDEYADALSRGSSNNGVSAIVDEIPYIKIFLKKYCDKYTMAGQTYKTGGFGFVFPKGYDMVPDISRAVLNLSESSDMFDIKNKWFGTTCPDSLETPITDKKLSWKAFLTAFAIAGGIELLALVAFFSESYWKPPVERLINLRRPSKVPPPSPAPADDQVHEPQQEATAPGTAPLEPTPSHRNGDPDNSNDCERHADSARPDDGSSGTEAVPVNDDGGHGMNEGQAHGPTNRA</sequence>
<feature type="transmembrane region" description="Helical" evidence="18">
    <location>
        <begin position="503"/>
        <end position="523"/>
    </location>
</feature>
<dbReference type="Gene3D" id="3.40.50.2300">
    <property type="match status" value="2"/>
</dbReference>
<dbReference type="PIRSF" id="PIRSF037090">
    <property type="entry name" value="Iontro_Glu-like_rcpt_pln"/>
    <property type="match status" value="1"/>
</dbReference>
<evidence type="ECO:0000256" key="13">
    <source>
        <dbReference type="ARBA" id="ARBA00023303"/>
    </source>
</evidence>
<comment type="similarity">
    <text evidence="2 15">Belongs to the glutamate-gated ion channel (TC 1.A.10.1) family.</text>
</comment>
<keyword evidence="10 15" id="KW-0675">Receptor</keyword>
<dbReference type="InterPro" id="IPR001828">
    <property type="entry name" value="ANF_lig-bd_rcpt"/>
</dbReference>
<evidence type="ECO:0000256" key="1">
    <source>
        <dbReference type="ARBA" id="ARBA00004141"/>
    </source>
</evidence>
<evidence type="ECO:0000256" key="15">
    <source>
        <dbReference type="PIRNR" id="PIRNR037090"/>
    </source>
</evidence>
<dbReference type="Proteomes" id="UP000283530">
    <property type="component" value="Unassembled WGS sequence"/>
</dbReference>
<dbReference type="STRING" id="337451.A0A443P0F1"/>
<dbReference type="AlphaFoldDB" id="A0A443P0F1"/>
<evidence type="ECO:0000313" key="20">
    <source>
        <dbReference type="EMBL" id="RWR84265.1"/>
    </source>
</evidence>
<dbReference type="PANTHER" id="PTHR34836:SF1">
    <property type="entry name" value="OS09G0428600 PROTEIN"/>
    <property type="match status" value="1"/>
</dbReference>
<dbReference type="GO" id="GO:0016020">
    <property type="term" value="C:membrane"/>
    <property type="evidence" value="ECO:0007669"/>
    <property type="project" value="UniProtKB-SubCell"/>
</dbReference>
<evidence type="ECO:0000256" key="10">
    <source>
        <dbReference type="ARBA" id="ARBA00023170"/>
    </source>
</evidence>
<dbReference type="FunFam" id="3.40.190.10:FF:000217">
    <property type="entry name" value="Glutamate receptor"/>
    <property type="match status" value="1"/>
</dbReference>
<evidence type="ECO:0000256" key="11">
    <source>
        <dbReference type="ARBA" id="ARBA00023180"/>
    </source>
</evidence>
<keyword evidence="11" id="KW-0325">Glycoprotein</keyword>
<comment type="function">
    <text evidence="15">Glutamate-gated receptor that probably acts as non-selective cation channel.</text>
</comment>
<dbReference type="InterPro" id="IPR015683">
    <property type="entry name" value="Ionotropic_Glu_rcpt"/>
</dbReference>
<dbReference type="Gene3D" id="3.40.190.10">
    <property type="entry name" value="Periplasmic binding protein-like II"/>
    <property type="match status" value="2"/>
</dbReference>
<keyword evidence="8 15" id="KW-0406">Ion transport</keyword>
<keyword evidence="6" id="KW-0732">Signal</keyword>
<dbReference type="Pfam" id="PF00060">
    <property type="entry name" value="Lig_chan"/>
    <property type="match status" value="1"/>
</dbReference>
<feature type="disulfide bond" evidence="16">
    <location>
        <begin position="673"/>
        <end position="727"/>
    </location>
</feature>
<dbReference type="InterPro" id="IPR001320">
    <property type="entry name" value="Iontro_rcpt_C"/>
</dbReference>
<dbReference type="GO" id="GO:0015276">
    <property type="term" value="F:ligand-gated monoatomic ion channel activity"/>
    <property type="evidence" value="ECO:0007669"/>
    <property type="project" value="InterPro"/>
</dbReference>
<gene>
    <name evidence="20" type="ORF">CKAN_01306200</name>
</gene>
<evidence type="ECO:0000256" key="8">
    <source>
        <dbReference type="ARBA" id="ARBA00023065"/>
    </source>
</evidence>